<keyword evidence="5" id="KW-1185">Reference proteome</keyword>
<accession>A0A643BYF3</accession>
<dbReference type="SUPFAM" id="SSF48508">
    <property type="entry name" value="Nuclear receptor ligand-binding domain"/>
    <property type="match status" value="1"/>
</dbReference>
<keyword evidence="1" id="KW-0805">Transcription regulation</keyword>
<dbReference type="OrthoDB" id="10024684at2759"/>
<dbReference type="EMBL" id="SGJD01003551">
    <property type="protein sequence ID" value="KAB0392792.1"/>
    <property type="molecule type" value="Genomic_DNA"/>
</dbReference>
<dbReference type="Proteomes" id="UP000437017">
    <property type="component" value="Unassembled WGS sequence"/>
</dbReference>
<proteinExistence type="predicted"/>
<dbReference type="Gene3D" id="1.10.565.10">
    <property type="entry name" value="Retinoid X Receptor"/>
    <property type="match status" value="1"/>
</dbReference>
<evidence type="ECO:0008006" key="6">
    <source>
        <dbReference type="Google" id="ProtNLM"/>
    </source>
</evidence>
<protein>
    <recommendedName>
        <fullName evidence="6">NR LBD domain-containing protein</fullName>
    </recommendedName>
</protein>
<sequence length="229" mass="25778">ESLNSGDASEIQQEDQSASEITQTCDTFAKALNTTDSSAPPSMAGGIDTSGGGNIYVIIRDQSTLIIQYLNLYYLCKSTFCLLFLSMQWASQSAAEDIQEDKLSGKQIKQVMEHIWKLQELCKSVAKLGIEDIYESAYLKAIVFFTPHHPGLASTSQILKFQERHRWSYRIIFRKPTQKTPTDWLMSSNITKELVFTDLIGNVSIDSIIPYLLKKKMAEYNGQNTDAKL</sequence>
<gene>
    <name evidence="4" type="ORF">E2I00_018922</name>
</gene>
<evidence type="ECO:0000256" key="1">
    <source>
        <dbReference type="ARBA" id="ARBA00023015"/>
    </source>
</evidence>
<keyword evidence="2" id="KW-0804">Transcription</keyword>
<name>A0A643BYF3_BALPH</name>
<comment type="caution">
    <text evidence="4">The sequence shown here is derived from an EMBL/GenBank/DDBJ whole genome shotgun (WGS) entry which is preliminary data.</text>
</comment>
<organism evidence="4 5">
    <name type="scientific">Balaenoptera physalus</name>
    <name type="common">Fin whale</name>
    <name type="synonym">Balaena physalus</name>
    <dbReference type="NCBI Taxonomy" id="9770"/>
    <lineage>
        <taxon>Eukaryota</taxon>
        <taxon>Metazoa</taxon>
        <taxon>Chordata</taxon>
        <taxon>Craniata</taxon>
        <taxon>Vertebrata</taxon>
        <taxon>Euteleostomi</taxon>
        <taxon>Mammalia</taxon>
        <taxon>Eutheria</taxon>
        <taxon>Laurasiatheria</taxon>
        <taxon>Artiodactyla</taxon>
        <taxon>Whippomorpha</taxon>
        <taxon>Cetacea</taxon>
        <taxon>Mysticeti</taxon>
        <taxon>Balaenopteridae</taxon>
        <taxon>Balaenoptera</taxon>
    </lineage>
</organism>
<evidence type="ECO:0000256" key="3">
    <source>
        <dbReference type="ARBA" id="ARBA00023170"/>
    </source>
</evidence>
<keyword evidence="3" id="KW-0675">Receptor</keyword>
<dbReference type="InterPro" id="IPR035500">
    <property type="entry name" value="NHR-like_dom_sf"/>
</dbReference>
<reference evidence="4 5" key="1">
    <citation type="journal article" date="2019" name="PLoS ONE">
        <title>Genomic analyses reveal an absence of contemporary introgressive admixture between fin whales and blue whales, despite known hybrids.</title>
        <authorList>
            <person name="Westbury M.V."/>
            <person name="Petersen B."/>
            <person name="Lorenzen E.D."/>
        </authorList>
    </citation>
    <scope>NUCLEOTIDE SEQUENCE [LARGE SCALE GENOMIC DNA]</scope>
    <source>
        <strain evidence="4">FinWhale-01</strain>
    </source>
</reference>
<evidence type="ECO:0000313" key="4">
    <source>
        <dbReference type="EMBL" id="KAB0392792.1"/>
    </source>
</evidence>
<feature type="non-terminal residue" evidence="4">
    <location>
        <position position="1"/>
    </location>
</feature>
<dbReference type="AlphaFoldDB" id="A0A643BYF3"/>
<evidence type="ECO:0000256" key="2">
    <source>
        <dbReference type="ARBA" id="ARBA00023163"/>
    </source>
</evidence>
<evidence type="ECO:0000313" key="5">
    <source>
        <dbReference type="Proteomes" id="UP000437017"/>
    </source>
</evidence>